<evidence type="ECO:0000256" key="1">
    <source>
        <dbReference type="ARBA" id="ARBA00004141"/>
    </source>
</evidence>
<dbReference type="InterPro" id="IPR000175">
    <property type="entry name" value="Na/ntran_symport"/>
</dbReference>
<protein>
    <submittedName>
        <fullName evidence="9">Uncharacterized protein</fullName>
    </submittedName>
</protein>
<dbReference type="PROSITE" id="PS50267">
    <property type="entry name" value="NA_NEUROTRAN_SYMP_3"/>
    <property type="match status" value="1"/>
</dbReference>
<proteinExistence type="inferred from homology"/>
<keyword evidence="6 8" id="KW-1133">Transmembrane helix</keyword>
<feature type="transmembrane region" description="Helical" evidence="8">
    <location>
        <begin position="15"/>
        <end position="39"/>
    </location>
</feature>
<gene>
    <name evidence="9" type="ORF">NQ317_010887</name>
</gene>
<evidence type="ECO:0000256" key="3">
    <source>
        <dbReference type="ARBA" id="ARBA00022448"/>
    </source>
</evidence>
<comment type="caution">
    <text evidence="9">The sequence shown here is derived from an EMBL/GenBank/DDBJ whole genome shotgun (WGS) entry which is preliminary data.</text>
</comment>
<dbReference type="Proteomes" id="UP001162164">
    <property type="component" value="Unassembled WGS sequence"/>
</dbReference>
<keyword evidence="5" id="KW-0769">Symport</keyword>
<keyword evidence="4 8" id="KW-0812">Transmembrane</keyword>
<accession>A0ABQ9JEW4</accession>
<keyword evidence="3" id="KW-0813">Transport</keyword>
<sequence>MDIGGIYYFQLIDHYAASISVMYLTLFEVIAIAWFYGAWRLSKKRKINDGTTTWSVYQDLLDYSYTKLTIMNLLLITTVYIIIPDGHSHRVDYSSIADILCSILYDLGVFAELQERR</sequence>
<comment type="subcellular location">
    <subcellularLocation>
        <location evidence="1">Membrane</location>
        <topology evidence="1">Multi-pass membrane protein</topology>
    </subcellularLocation>
</comment>
<evidence type="ECO:0000256" key="4">
    <source>
        <dbReference type="ARBA" id="ARBA00022692"/>
    </source>
</evidence>
<reference evidence="9" key="1">
    <citation type="journal article" date="2023" name="Insect Mol. Biol.">
        <title>Genome sequencing provides insights into the evolution of gene families encoding plant cell wall-degrading enzymes in longhorned beetles.</title>
        <authorList>
            <person name="Shin N.R."/>
            <person name="Okamura Y."/>
            <person name="Kirsch R."/>
            <person name="Pauchet Y."/>
        </authorList>
    </citation>
    <scope>NUCLEOTIDE SEQUENCE</scope>
    <source>
        <strain evidence="9">MMC_N1</strain>
    </source>
</reference>
<dbReference type="Pfam" id="PF00209">
    <property type="entry name" value="SNF"/>
    <property type="match status" value="1"/>
</dbReference>
<evidence type="ECO:0000256" key="6">
    <source>
        <dbReference type="ARBA" id="ARBA00022989"/>
    </source>
</evidence>
<comment type="similarity">
    <text evidence="2">Belongs to the sodium:neurotransmitter symporter (SNF) (TC 2.A.22) family.</text>
</comment>
<evidence type="ECO:0000256" key="8">
    <source>
        <dbReference type="SAM" id="Phobius"/>
    </source>
</evidence>
<name>A0ABQ9JEW4_9CUCU</name>
<dbReference type="SUPFAM" id="SSF161070">
    <property type="entry name" value="SNF-like"/>
    <property type="match status" value="1"/>
</dbReference>
<evidence type="ECO:0000256" key="2">
    <source>
        <dbReference type="ARBA" id="ARBA00006459"/>
    </source>
</evidence>
<organism evidence="9 10">
    <name type="scientific">Molorchus minor</name>
    <dbReference type="NCBI Taxonomy" id="1323400"/>
    <lineage>
        <taxon>Eukaryota</taxon>
        <taxon>Metazoa</taxon>
        <taxon>Ecdysozoa</taxon>
        <taxon>Arthropoda</taxon>
        <taxon>Hexapoda</taxon>
        <taxon>Insecta</taxon>
        <taxon>Pterygota</taxon>
        <taxon>Neoptera</taxon>
        <taxon>Endopterygota</taxon>
        <taxon>Coleoptera</taxon>
        <taxon>Polyphaga</taxon>
        <taxon>Cucujiformia</taxon>
        <taxon>Chrysomeloidea</taxon>
        <taxon>Cerambycidae</taxon>
        <taxon>Lamiinae</taxon>
        <taxon>Monochamini</taxon>
        <taxon>Molorchus</taxon>
    </lineage>
</organism>
<keyword evidence="7 8" id="KW-0472">Membrane</keyword>
<dbReference type="InterPro" id="IPR037272">
    <property type="entry name" value="SNS_sf"/>
</dbReference>
<evidence type="ECO:0000313" key="9">
    <source>
        <dbReference type="EMBL" id="KAJ8975952.1"/>
    </source>
</evidence>
<evidence type="ECO:0000256" key="5">
    <source>
        <dbReference type="ARBA" id="ARBA00022847"/>
    </source>
</evidence>
<evidence type="ECO:0000313" key="10">
    <source>
        <dbReference type="Proteomes" id="UP001162164"/>
    </source>
</evidence>
<dbReference type="EMBL" id="JAPWTJ010000747">
    <property type="protein sequence ID" value="KAJ8975952.1"/>
    <property type="molecule type" value="Genomic_DNA"/>
</dbReference>
<evidence type="ECO:0000256" key="7">
    <source>
        <dbReference type="ARBA" id="ARBA00023136"/>
    </source>
</evidence>
<keyword evidence="10" id="KW-1185">Reference proteome</keyword>